<accession>A0A078ABT6</accession>
<gene>
    <name evidence="2" type="primary">Contig9501.g10166</name>
    <name evidence="2" type="ORF">STYLEM_8308</name>
</gene>
<dbReference type="Proteomes" id="UP000039865">
    <property type="component" value="Unassembled WGS sequence"/>
</dbReference>
<feature type="compositionally biased region" description="Low complexity" evidence="1">
    <location>
        <begin position="7"/>
        <end position="17"/>
    </location>
</feature>
<keyword evidence="3" id="KW-1185">Reference proteome</keyword>
<evidence type="ECO:0000256" key="1">
    <source>
        <dbReference type="SAM" id="MobiDB-lite"/>
    </source>
</evidence>
<feature type="region of interest" description="Disordered" evidence="1">
    <location>
        <begin position="1"/>
        <end position="26"/>
    </location>
</feature>
<sequence length="181" mass="20959">MEKDQTTEQIQTEAQTQEEQRIEEERKESALLASIKEFGTNSYYYAHAPKNFNTEGAEVFKGDGLIYGGDPVLLGQREVKKKQEVLAVKKITKYSWLDEEAKVKIYIELDQFKGPITDAMIEVKYEEQGCNIKIVDEASQSHILSIPKQLKFHLLQNYHLGYMKKLNPKSHHIEQDLINQQ</sequence>
<dbReference type="OrthoDB" id="164025at2759"/>
<dbReference type="InterPro" id="IPR008978">
    <property type="entry name" value="HSP20-like_chaperone"/>
</dbReference>
<dbReference type="Gene3D" id="2.60.40.790">
    <property type="match status" value="1"/>
</dbReference>
<proteinExistence type="predicted"/>
<dbReference type="InParanoid" id="A0A078ABT6"/>
<evidence type="ECO:0000313" key="2">
    <source>
        <dbReference type="EMBL" id="CDW79321.1"/>
    </source>
</evidence>
<evidence type="ECO:0008006" key="4">
    <source>
        <dbReference type="Google" id="ProtNLM"/>
    </source>
</evidence>
<dbReference type="AlphaFoldDB" id="A0A078ABT6"/>
<protein>
    <recommendedName>
        <fullName evidence="4">CS domain-containing protein</fullName>
    </recommendedName>
</protein>
<name>A0A078ABT6_STYLE</name>
<evidence type="ECO:0000313" key="3">
    <source>
        <dbReference type="Proteomes" id="UP000039865"/>
    </source>
</evidence>
<dbReference type="EMBL" id="CCKQ01007893">
    <property type="protein sequence ID" value="CDW79321.1"/>
    <property type="molecule type" value="Genomic_DNA"/>
</dbReference>
<organism evidence="2 3">
    <name type="scientific">Stylonychia lemnae</name>
    <name type="common">Ciliate</name>
    <dbReference type="NCBI Taxonomy" id="5949"/>
    <lineage>
        <taxon>Eukaryota</taxon>
        <taxon>Sar</taxon>
        <taxon>Alveolata</taxon>
        <taxon>Ciliophora</taxon>
        <taxon>Intramacronucleata</taxon>
        <taxon>Spirotrichea</taxon>
        <taxon>Stichotrichia</taxon>
        <taxon>Sporadotrichida</taxon>
        <taxon>Oxytrichidae</taxon>
        <taxon>Stylonychinae</taxon>
        <taxon>Stylonychia</taxon>
    </lineage>
</organism>
<reference evidence="2 3" key="1">
    <citation type="submission" date="2014-06" db="EMBL/GenBank/DDBJ databases">
        <authorList>
            <person name="Swart Estienne"/>
        </authorList>
    </citation>
    <scope>NUCLEOTIDE SEQUENCE [LARGE SCALE GENOMIC DNA]</scope>
    <source>
        <strain evidence="2 3">130c</strain>
    </source>
</reference>